<keyword evidence="1" id="KW-0808">Transferase</keyword>
<keyword evidence="6" id="KW-0862">Zinc</keyword>
<feature type="domain" description="RING-type" evidence="8">
    <location>
        <begin position="19"/>
        <end position="267"/>
    </location>
</feature>
<reference evidence="9" key="1">
    <citation type="submission" date="2023-07" db="EMBL/GenBank/DDBJ databases">
        <title>Chromosome-level Genome Assembly of Striped Snakehead (Channa striata).</title>
        <authorList>
            <person name="Liu H."/>
        </authorList>
    </citation>
    <scope>NUCLEOTIDE SEQUENCE</scope>
    <source>
        <strain evidence="9">Gz</strain>
        <tissue evidence="9">Muscle</tissue>
    </source>
</reference>
<evidence type="ECO:0000256" key="4">
    <source>
        <dbReference type="ARBA" id="ARBA00022771"/>
    </source>
</evidence>
<feature type="compositionally biased region" description="Basic and acidic residues" evidence="7">
    <location>
        <begin position="7"/>
        <end position="26"/>
    </location>
</feature>
<dbReference type="PROSITE" id="PS51873">
    <property type="entry name" value="TRIAD"/>
    <property type="match status" value="1"/>
</dbReference>
<keyword evidence="2" id="KW-0479">Metal-binding</keyword>
<evidence type="ECO:0000313" key="9">
    <source>
        <dbReference type="EMBL" id="KAK2863055.1"/>
    </source>
</evidence>
<organism evidence="9 10">
    <name type="scientific">Channa striata</name>
    <name type="common">Snakehead murrel</name>
    <name type="synonym">Ophicephalus striatus</name>
    <dbReference type="NCBI Taxonomy" id="64152"/>
    <lineage>
        <taxon>Eukaryota</taxon>
        <taxon>Metazoa</taxon>
        <taxon>Chordata</taxon>
        <taxon>Craniata</taxon>
        <taxon>Vertebrata</taxon>
        <taxon>Euteleostomi</taxon>
        <taxon>Actinopterygii</taxon>
        <taxon>Neopterygii</taxon>
        <taxon>Teleostei</taxon>
        <taxon>Neoteleostei</taxon>
        <taxon>Acanthomorphata</taxon>
        <taxon>Anabantaria</taxon>
        <taxon>Anabantiformes</taxon>
        <taxon>Channoidei</taxon>
        <taxon>Channidae</taxon>
        <taxon>Channa</taxon>
    </lineage>
</organism>
<proteinExistence type="predicted"/>
<name>A0AA88NRB6_CHASR</name>
<evidence type="ECO:0000256" key="3">
    <source>
        <dbReference type="ARBA" id="ARBA00022737"/>
    </source>
</evidence>
<evidence type="ECO:0000259" key="8">
    <source>
        <dbReference type="PROSITE" id="PS51873"/>
    </source>
</evidence>
<dbReference type="Pfam" id="PF22191">
    <property type="entry name" value="IBR_1"/>
    <property type="match status" value="1"/>
</dbReference>
<keyword evidence="10" id="KW-1185">Reference proteome</keyword>
<dbReference type="InterPro" id="IPR044066">
    <property type="entry name" value="TRIAD_supradom"/>
</dbReference>
<comment type="caution">
    <text evidence="9">The sequence shown here is derived from an EMBL/GenBank/DDBJ whole genome shotgun (WGS) entry which is preliminary data.</text>
</comment>
<dbReference type="Proteomes" id="UP001187415">
    <property type="component" value="Unassembled WGS sequence"/>
</dbReference>
<evidence type="ECO:0000313" key="10">
    <source>
        <dbReference type="Proteomes" id="UP001187415"/>
    </source>
</evidence>
<dbReference type="CDD" id="cd20336">
    <property type="entry name" value="Rcat_RBR"/>
    <property type="match status" value="1"/>
</dbReference>
<feature type="region of interest" description="Disordered" evidence="7">
    <location>
        <begin position="386"/>
        <end position="432"/>
    </location>
</feature>
<sequence length="769" mass="87366">MTTQGQNEKRYDPRDTTLKFVNRPDDLDPLPPVDGDQGLRAEMSCGHAVSPESLTGWCRSLVDQGQYKFKCPALKEGTLQKCNEVWSYQEVRRLAVLTTEEMQYFEENIARLAITEYCEFKTCPGCKTYVEREDLTNLNVECIICTADKKSAYHFCWQCLKEWKGPAPRSNRCDNDGCINHDLELLKNCKDTTLHQVEGVDKCPSIRACPTCGQKVEHDKTGCKNILCPRCQVEFCFVCLKLTPECLRTSSHFIPAVLVWLPDKPLYLCGTETKMNAKTHIYFLTSAQEKCYNPRDPTLTFVDREDELDFLCEGFQSRRALMSCGHAVTPTSLTNWCRRLLDEGKSRFVCGQSGCNVEWPFAEVCKMALLTPEEKKYFEKNMASNAARGSTRPCPKCKSSVAETPSKQKQKQTSICKNNRQEREAERSLTDKAKNMWNRSLLTGNGPTGQYMDDVSMIVGHRTLNDPPQLLTDVRVPPQPVFHYVQPLYPRRPDGGQYVDDVPMILGHRTLNDPPQLLTDVRVQPQPVFHYVQPLYPRRPDGGHRTLNDPPQLLPDVRVPPQPVFHYVQPLYPRRPDGGQYVDDVSMIAGQRTPPQLLTDVRVQPQPVFPYVQPLYPRRPDGGIRNVSLTPAQEKCYNPHDPTLKFVDADDDLDFLCEGFQSHRALMSCGHAVTPMSLTNWCRRLLDEGKSRFVCGQSGCNVEWPFSEVCKMALLTPEEKRYFEKTLASNAARDSTKLCPKCKSSVMCLGHKCSGAAPRQTSIPVWHKK</sequence>
<keyword evidence="3" id="KW-0677">Repeat</keyword>
<feature type="region of interest" description="Disordered" evidence="7">
    <location>
        <begin position="1"/>
        <end position="31"/>
    </location>
</feature>
<dbReference type="EMBL" id="JAUPFM010000001">
    <property type="protein sequence ID" value="KAK2863055.1"/>
    <property type="molecule type" value="Genomic_DNA"/>
</dbReference>
<keyword evidence="5" id="KW-0833">Ubl conjugation pathway</keyword>
<evidence type="ECO:0000256" key="2">
    <source>
        <dbReference type="ARBA" id="ARBA00022723"/>
    </source>
</evidence>
<evidence type="ECO:0000256" key="1">
    <source>
        <dbReference type="ARBA" id="ARBA00022679"/>
    </source>
</evidence>
<dbReference type="FunFam" id="1.20.120.1750:FF:000040">
    <property type="entry name" value="RBR-type E3 ubiquitin transferase"/>
    <property type="match status" value="1"/>
</dbReference>
<evidence type="ECO:0000256" key="5">
    <source>
        <dbReference type="ARBA" id="ARBA00022786"/>
    </source>
</evidence>
<protein>
    <recommendedName>
        <fullName evidence="8">RING-type domain-containing protein</fullName>
    </recommendedName>
</protein>
<dbReference type="GO" id="GO:0008270">
    <property type="term" value="F:zinc ion binding"/>
    <property type="evidence" value="ECO:0007669"/>
    <property type="project" value="UniProtKB-KW"/>
</dbReference>
<gene>
    <name evidence="9" type="ORF">Q5P01_002588</name>
</gene>
<evidence type="ECO:0000256" key="6">
    <source>
        <dbReference type="ARBA" id="ARBA00022833"/>
    </source>
</evidence>
<feature type="compositionally biased region" description="Basic and acidic residues" evidence="7">
    <location>
        <begin position="419"/>
        <end position="432"/>
    </location>
</feature>
<dbReference type="GO" id="GO:0016740">
    <property type="term" value="F:transferase activity"/>
    <property type="evidence" value="ECO:0007669"/>
    <property type="project" value="UniProtKB-KW"/>
</dbReference>
<dbReference type="AlphaFoldDB" id="A0AA88NRB6"/>
<feature type="compositionally biased region" description="Polar residues" evidence="7">
    <location>
        <begin position="401"/>
        <end position="418"/>
    </location>
</feature>
<evidence type="ECO:0000256" key="7">
    <source>
        <dbReference type="SAM" id="MobiDB-lite"/>
    </source>
</evidence>
<dbReference type="SUPFAM" id="SSF57850">
    <property type="entry name" value="RING/U-box"/>
    <property type="match status" value="2"/>
</dbReference>
<accession>A0AA88NRB6</accession>
<keyword evidence="4" id="KW-0863">Zinc-finger</keyword>